<organism evidence="1 2">
    <name type="scientific">Candidatus Kaiserbacteria bacterium RIFCSPHIGHO2_01_FULL_55_17</name>
    <dbReference type="NCBI Taxonomy" id="1798484"/>
    <lineage>
        <taxon>Bacteria</taxon>
        <taxon>Candidatus Kaiseribacteriota</taxon>
    </lineage>
</organism>
<comment type="caution">
    <text evidence="1">The sequence shown here is derived from an EMBL/GenBank/DDBJ whole genome shotgun (WGS) entry which is preliminary data.</text>
</comment>
<proteinExistence type="predicted"/>
<reference evidence="1 2" key="1">
    <citation type="journal article" date="2016" name="Nat. Commun.">
        <title>Thousands of microbial genomes shed light on interconnected biogeochemical processes in an aquifer system.</title>
        <authorList>
            <person name="Anantharaman K."/>
            <person name="Brown C.T."/>
            <person name="Hug L.A."/>
            <person name="Sharon I."/>
            <person name="Castelle C.J."/>
            <person name="Probst A.J."/>
            <person name="Thomas B.C."/>
            <person name="Singh A."/>
            <person name="Wilkins M.J."/>
            <person name="Karaoz U."/>
            <person name="Brodie E.L."/>
            <person name="Williams K.H."/>
            <person name="Hubbard S.S."/>
            <person name="Banfield J.F."/>
        </authorList>
    </citation>
    <scope>NUCLEOTIDE SEQUENCE [LARGE SCALE GENOMIC DNA]</scope>
</reference>
<evidence type="ECO:0000313" key="1">
    <source>
        <dbReference type="EMBL" id="OGG57514.1"/>
    </source>
</evidence>
<gene>
    <name evidence="1" type="ORF">A2853_04050</name>
</gene>
<name>A0A1F6D7U7_9BACT</name>
<dbReference type="Proteomes" id="UP000177958">
    <property type="component" value="Unassembled WGS sequence"/>
</dbReference>
<evidence type="ECO:0000313" key="2">
    <source>
        <dbReference type="Proteomes" id="UP000177958"/>
    </source>
</evidence>
<protein>
    <submittedName>
        <fullName evidence="1">Uncharacterized protein</fullName>
    </submittedName>
</protein>
<dbReference type="EMBL" id="MFKX01000024">
    <property type="protein sequence ID" value="OGG57514.1"/>
    <property type="molecule type" value="Genomic_DNA"/>
</dbReference>
<sequence length="279" mass="30196">MLATLLLGIQFLPRSDLDRNVQASTGTEEVVPVSGIELPVVWGDLGKQLVELGVIDRERFSALYSTLSEEERRLLDGNNPERLRITPENAPYLLNLFWAFGLVNTNPILEDETEMMNPAYGGAGGFASTGGWTLARGPSTGSGQGDAMEHYNMHSLVTLTPERQALVEKVSKNIYRPCCGNSTHFPDCNHGIAMLSLLEILASQGVGEDEMYKAALAVNSYWFPDTYQTIAVYMQQKGIAWENVSPKEVLGVDYSSASGFARVAAEVAPRGGSGASCGV</sequence>
<dbReference type="AlphaFoldDB" id="A0A1F6D7U7"/>
<accession>A0A1F6D7U7</accession>